<proteinExistence type="predicted"/>
<evidence type="ECO:0000313" key="1">
    <source>
        <dbReference type="EMBL" id="SEG54913.1"/>
    </source>
</evidence>
<dbReference type="Proteomes" id="UP000236738">
    <property type="component" value="Unassembled WGS sequence"/>
</dbReference>
<reference evidence="2" key="1">
    <citation type="submission" date="2016-10" db="EMBL/GenBank/DDBJ databases">
        <authorList>
            <person name="Varghese N."/>
            <person name="Submissions S."/>
        </authorList>
    </citation>
    <scope>NUCLEOTIDE SEQUENCE [LARGE SCALE GENOMIC DNA]</scope>
    <source>
        <strain evidence="2">DSM 21580</strain>
    </source>
</reference>
<dbReference type="RefSeq" id="WP_103914515.1">
    <property type="nucleotide sequence ID" value="NZ_FNUS01000007.1"/>
</dbReference>
<dbReference type="InterPro" id="IPR010985">
    <property type="entry name" value="Ribbon_hlx_hlx"/>
</dbReference>
<gene>
    <name evidence="1" type="ORF">SAMN05421847_2667</name>
</gene>
<dbReference type="InterPro" id="IPR013321">
    <property type="entry name" value="Arc_rbn_hlx_hlx"/>
</dbReference>
<dbReference type="SUPFAM" id="SSF47598">
    <property type="entry name" value="Ribbon-helix-helix"/>
    <property type="match status" value="1"/>
</dbReference>
<organism evidence="1 2">
    <name type="scientific">Halpernia humi</name>
    <dbReference type="NCBI Taxonomy" id="493375"/>
    <lineage>
        <taxon>Bacteria</taxon>
        <taxon>Pseudomonadati</taxon>
        <taxon>Bacteroidota</taxon>
        <taxon>Flavobacteriia</taxon>
        <taxon>Flavobacteriales</taxon>
        <taxon>Weeksellaceae</taxon>
        <taxon>Chryseobacterium group</taxon>
        <taxon>Halpernia</taxon>
    </lineage>
</organism>
<accession>A0A1H6B208</accession>
<dbReference type="OrthoDB" id="1447998at2"/>
<protein>
    <recommendedName>
        <fullName evidence="3">Toxin-antitoxin system protein</fullName>
    </recommendedName>
</protein>
<keyword evidence="2" id="KW-1185">Reference proteome</keyword>
<dbReference type="Gene3D" id="1.10.1220.10">
    <property type="entry name" value="Met repressor-like"/>
    <property type="match status" value="1"/>
</dbReference>
<dbReference type="GO" id="GO:0006355">
    <property type="term" value="P:regulation of DNA-templated transcription"/>
    <property type="evidence" value="ECO:0007669"/>
    <property type="project" value="InterPro"/>
</dbReference>
<dbReference type="EMBL" id="FNUS01000007">
    <property type="protein sequence ID" value="SEG54913.1"/>
    <property type="molecule type" value="Genomic_DNA"/>
</dbReference>
<sequence length="86" mass="10121">MNTIETKKKATSLRLNSNLYNYIEKLAKKENRSLNNFIETTLFDALEYKEPNEDTKKGIAESKKERASLKRYSEVEDLFQDVENEL</sequence>
<evidence type="ECO:0008006" key="3">
    <source>
        <dbReference type="Google" id="ProtNLM"/>
    </source>
</evidence>
<evidence type="ECO:0000313" key="2">
    <source>
        <dbReference type="Proteomes" id="UP000236738"/>
    </source>
</evidence>
<dbReference type="AlphaFoldDB" id="A0A1H6B208"/>
<name>A0A1H6B208_9FLAO</name>